<dbReference type="KEGG" id="ncs:NCAS_0E03280"/>
<dbReference type="EMBL" id="HE576756">
    <property type="protein sequence ID" value="CCC70398.1"/>
    <property type="molecule type" value="Genomic_DNA"/>
</dbReference>
<dbReference type="AlphaFoldDB" id="G0VFX9"/>
<feature type="domain" description="RRM" evidence="7">
    <location>
        <begin position="106"/>
        <end position="187"/>
    </location>
</feature>
<dbReference type="PANTHER" id="PTHR13952:SF5">
    <property type="entry name" value="U1 SMALL NUCLEAR RIBONUCLEOPROTEIN 70 KDA"/>
    <property type="match status" value="1"/>
</dbReference>
<reference key="2">
    <citation type="submission" date="2011-08" db="EMBL/GenBank/DDBJ databases">
        <title>Genome sequence of Naumovozyma castellii.</title>
        <authorList>
            <person name="Gordon J.L."/>
            <person name="Armisen D."/>
            <person name="Proux-Wera E."/>
            <person name="OhEigeartaigh S.S."/>
            <person name="Byrne K.P."/>
            <person name="Wolfe K.H."/>
        </authorList>
    </citation>
    <scope>NUCLEOTIDE SEQUENCE</scope>
    <source>
        <strain>Type strain:CBS 4309</strain>
    </source>
</reference>
<comment type="subcellular location">
    <subcellularLocation>
        <location evidence="1">Nucleus</location>
    </subcellularLocation>
</comment>
<dbReference type="FunCoup" id="G0VFX9">
    <property type="interactions" value="494"/>
</dbReference>
<dbReference type="OrthoDB" id="4207594at2759"/>
<dbReference type="GO" id="GO:0030619">
    <property type="term" value="F:U1 snRNA binding"/>
    <property type="evidence" value="ECO:0007669"/>
    <property type="project" value="EnsemblFungi"/>
</dbReference>
<dbReference type="PROSITE" id="PS50102">
    <property type="entry name" value="RRM"/>
    <property type="match status" value="1"/>
</dbReference>
<dbReference type="HOGENOM" id="CLU_045151_4_1_1"/>
<feature type="compositionally biased region" description="Polar residues" evidence="6">
    <location>
        <begin position="276"/>
        <end position="293"/>
    </location>
</feature>
<gene>
    <name evidence="8" type="primary">NCAS0E03280</name>
    <name evidence="8" type="ordered locus">NCAS_0E03280</name>
</gene>
<dbReference type="GO" id="GO:0071004">
    <property type="term" value="C:U2-type prespliceosome"/>
    <property type="evidence" value="ECO:0007669"/>
    <property type="project" value="EnsemblFungi"/>
</dbReference>
<evidence type="ECO:0000256" key="3">
    <source>
        <dbReference type="ARBA" id="ARBA00023242"/>
    </source>
</evidence>
<reference evidence="8 9" key="1">
    <citation type="journal article" date="2011" name="Proc. Natl. Acad. Sci. U.S.A.">
        <title>Evolutionary erosion of yeast sex chromosomes by mating-type switching accidents.</title>
        <authorList>
            <person name="Gordon J.L."/>
            <person name="Armisen D."/>
            <person name="Proux-Wera E."/>
            <person name="Oheigeartaigh S.S."/>
            <person name="Byrne K.P."/>
            <person name="Wolfe K.H."/>
        </authorList>
    </citation>
    <scope>NUCLEOTIDE SEQUENCE [LARGE SCALE GENOMIC DNA]</scope>
    <source>
        <strain evidence="9">ATCC 76901 / BCRC 22586 / CBS 4309 / NBRC 1992 / NRRL Y-12630</strain>
    </source>
</reference>
<feature type="compositionally biased region" description="Basic and acidic residues" evidence="6">
    <location>
        <begin position="208"/>
        <end position="222"/>
    </location>
</feature>
<dbReference type="SMART" id="SM00360">
    <property type="entry name" value="RRM"/>
    <property type="match status" value="1"/>
</dbReference>
<dbReference type="eggNOG" id="KOG0113">
    <property type="taxonomic scope" value="Eukaryota"/>
</dbReference>
<keyword evidence="9" id="KW-1185">Reference proteome</keyword>
<dbReference type="PANTHER" id="PTHR13952">
    <property type="entry name" value="U1 SMALL NUCLEAR RIBONUCLEOPROTEIN 70 KD"/>
    <property type="match status" value="1"/>
</dbReference>
<dbReference type="GeneID" id="96904027"/>
<dbReference type="GO" id="GO:0003729">
    <property type="term" value="F:mRNA binding"/>
    <property type="evidence" value="ECO:0007669"/>
    <property type="project" value="EnsemblFungi"/>
</dbReference>
<keyword evidence="4" id="KW-0687">Ribonucleoprotein</keyword>
<dbReference type="GO" id="GO:0000243">
    <property type="term" value="C:commitment complex"/>
    <property type="evidence" value="ECO:0007669"/>
    <property type="project" value="EnsemblFungi"/>
</dbReference>
<evidence type="ECO:0000256" key="6">
    <source>
        <dbReference type="SAM" id="MobiDB-lite"/>
    </source>
</evidence>
<evidence type="ECO:0000256" key="2">
    <source>
        <dbReference type="ARBA" id="ARBA00022884"/>
    </source>
</evidence>
<evidence type="ECO:0000313" key="9">
    <source>
        <dbReference type="Proteomes" id="UP000001640"/>
    </source>
</evidence>
<evidence type="ECO:0000259" key="7">
    <source>
        <dbReference type="PROSITE" id="PS50102"/>
    </source>
</evidence>
<protein>
    <recommendedName>
        <fullName evidence="7">RRM domain-containing protein</fullName>
    </recommendedName>
</protein>
<dbReference type="InterPro" id="IPR051183">
    <property type="entry name" value="U1_U11-U12_snRNP_70-35kDa"/>
</dbReference>
<dbReference type="GO" id="GO:0071011">
    <property type="term" value="C:precatalytic spliceosome"/>
    <property type="evidence" value="ECO:0007669"/>
    <property type="project" value="TreeGrafter"/>
</dbReference>
<dbReference type="InterPro" id="IPR022023">
    <property type="entry name" value="U1snRNP70_N"/>
</dbReference>
<proteinExistence type="predicted"/>
<feature type="compositionally biased region" description="Basic and acidic residues" evidence="6">
    <location>
        <begin position="306"/>
        <end position="321"/>
    </location>
</feature>
<dbReference type="OMA" id="KYPPNIQ"/>
<name>G0VFX9_NAUCA</name>
<organism evidence="8 9">
    <name type="scientific">Naumovozyma castellii</name>
    <name type="common">Yeast</name>
    <name type="synonym">Saccharomyces castellii</name>
    <dbReference type="NCBI Taxonomy" id="27288"/>
    <lineage>
        <taxon>Eukaryota</taxon>
        <taxon>Fungi</taxon>
        <taxon>Dikarya</taxon>
        <taxon>Ascomycota</taxon>
        <taxon>Saccharomycotina</taxon>
        <taxon>Saccharomycetes</taxon>
        <taxon>Saccharomycetales</taxon>
        <taxon>Saccharomycetaceae</taxon>
        <taxon>Naumovozyma</taxon>
    </lineage>
</organism>
<accession>G0VFX9</accession>
<dbReference type="InterPro" id="IPR035979">
    <property type="entry name" value="RBD_domain_sf"/>
</dbReference>
<evidence type="ECO:0000313" key="8">
    <source>
        <dbReference type="EMBL" id="CCC70398.1"/>
    </source>
</evidence>
<keyword evidence="3" id="KW-0539">Nucleus</keyword>
<feature type="region of interest" description="Disordered" evidence="6">
    <location>
        <begin position="201"/>
        <end position="321"/>
    </location>
</feature>
<evidence type="ECO:0000256" key="1">
    <source>
        <dbReference type="ARBA" id="ARBA00004123"/>
    </source>
</evidence>
<dbReference type="Gene3D" id="3.30.70.330">
    <property type="match status" value="1"/>
</dbReference>
<evidence type="ECO:0000256" key="5">
    <source>
        <dbReference type="PROSITE-ProRule" id="PRU00176"/>
    </source>
</evidence>
<sequence length="321" mass="36653">MAPPISKLPSDISHLFKPGPPLRYFKSTDYPPSKRQTNPNITGVSQFLSNNLQSYLNDFPSDSQTKVDEDKQFEEVEKERISKMNESIRNWDPHNDPNIKDTDPYRTIFIGRLPYDTTELELQKLFVKFGEIEKIRIVRDKLTNKSKGYAFIVFLDPMSSKMAFKEIGVHRGIDIKGRTCIVDIERSRTMKYFKPRRLGGGLGGRGYSNRDNRRTFKDHGDRPSYGFRRGHPLDSNATRDHGYSHTSSHRHVDFPRHVGGYQSGSRYNDRAVDVSQAPSTARLTGTSDSPTAGTTVTTSYRSRTSRIRDTSSSKKAEMPDY</sequence>
<dbReference type="Pfam" id="PF12220">
    <property type="entry name" value="U1snRNP70_N"/>
    <property type="match status" value="1"/>
</dbReference>
<dbReference type="GO" id="GO:0000398">
    <property type="term" value="P:mRNA splicing, via spliceosome"/>
    <property type="evidence" value="ECO:0007669"/>
    <property type="project" value="EnsemblFungi"/>
</dbReference>
<dbReference type="STRING" id="1064592.G0VFX9"/>
<dbReference type="Pfam" id="PF00076">
    <property type="entry name" value="RRM_1"/>
    <property type="match status" value="1"/>
</dbReference>
<evidence type="ECO:0000256" key="4">
    <source>
        <dbReference type="ARBA" id="ARBA00023274"/>
    </source>
</evidence>
<dbReference type="InterPro" id="IPR000504">
    <property type="entry name" value="RRM_dom"/>
</dbReference>
<dbReference type="CDD" id="cd21615">
    <property type="entry name" value="RRM_SNP1_like"/>
    <property type="match status" value="1"/>
</dbReference>
<dbReference type="InterPro" id="IPR012677">
    <property type="entry name" value="Nucleotide-bd_a/b_plait_sf"/>
</dbReference>
<dbReference type="Proteomes" id="UP000001640">
    <property type="component" value="Chromosome 5"/>
</dbReference>
<keyword evidence="2 5" id="KW-0694">RNA-binding</keyword>
<dbReference type="InParanoid" id="G0VFX9"/>
<dbReference type="RefSeq" id="XP_003676755.1">
    <property type="nucleotide sequence ID" value="XM_003676707.1"/>
</dbReference>
<dbReference type="GO" id="GO:0005685">
    <property type="term" value="C:U1 snRNP"/>
    <property type="evidence" value="ECO:0007669"/>
    <property type="project" value="EnsemblFungi"/>
</dbReference>
<dbReference type="SUPFAM" id="SSF54928">
    <property type="entry name" value="RNA-binding domain, RBD"/>
    <property type="match status" value="1"/>
</dbReference>